<keyword evidence="3 8" id="KW-0547">Nucleotide-binding</keyword>
<comment type="similarity">
    <text evidence="1 8">Belongs to the PDK/BCKDK protein kinase family.</text>
</comment>
<dbReference type="Proteomes" id="UP000019335">
    <property type="component" value="Chromosome 18"/>
</dbReference>
<feature type="domain" description="Branched-chain alpha-ketoacid dehydrogenase kinase/Pyruvate dehydrogenase kinase N-terminal" evidence="9">
    <location>
        <begin position="55"/>
        <end position="216"/>
    </location>
</feature>
<dbReference type="EMBL" id="AZIL01001887">
    <property type="protein sequence ID" value="EWM23051.1"/>
    <property type="molecule type" value="Genomic_DNA"/>
</dbReference>
<dbReference type="SUPFAM" id="SSF69012">
    <property type="entry name" value="alpha-ketoacid dehydrogenase kinase, N-terminal domain"/>
    <property type="match status" value="1"/>
</dbReference>
<dbReference type="OrthoDB" id="241648at2759"/>
<gene>
    <name evidence="10" type="ORF">Naga_100245g5</name>
</gene>
<dbReference type="EC" id="2.7.11.-" evidence="8"/>
<evidence type="ECO:0000313" key="11">
    <source>
        <dbReference type="Proteomes" id="UP000019335"/>
    </source>
</evidence>
<dbReference type="GO" id="GO:0004740">
    <property type="term" value="F:pyruvate dehydrogenase (acetyl-transferring) kinase activity"/>
    <property type="evidence" value="ECO:0007669"/>
    <property type="project" value="UniProtKB-EC"/>
</dbReference>
<keyword evidence="2 8" id="KW-0808">Transferase</keyword>
<dbReference type="GO" id="GO:0005759">
    <property type="term" value="C:mitochondrial matrix"/>
    <property type="evidence" value="ECO:0007669"/>
    <property type="project" value="UniProtKB-SubCell"/>
</dbReference>
<evidence type="ECO:0000259" key="9">
    <source>
        <dbReference type="Pfam" id="PF10436"/>
    </source>
</evidence>
<dbReference type="InterPro" id="IPR036890">
    <property type="entry name" value="HATPase_C_sf"/>
</dbReference>
<dbReference type="InterPro" id="IPR018955">
    <property type="entry name" value="BCDHK/PDK_N"/>
</dbReference>
<keyword evidence="4 8" id="KW-0418">Kinase</keyword>
<dbReference type="GO" id="GO:0010906">
    <property type="term" value="P:regulation of glucose metabolic process"/>
    <property type="evidence" value="ECO:0007669"/>
    <property type="project" value="TreeGrafter"/>
</dbReference>
<keyword evidence="11" id="KW-1185">Reference proteome</keyword>
<dbReference type="InterPro" id="IPR036784">
    <property type="entry name" value="AK/P_DHK_N_sf"/>
</dbReference>
<reference evidence="10 11" key="1">
    <citation type="journal article" date="2014" name="Mol. Plant">
        <title>Chromosome Scale Genome Assembly and Transcriptome Profiling of Nannochloropsis gaditana in Nitrogen Depletion.</title>
        <authorList>
            <person name="Corteggiani Carpinelli E."/>
            <person name="Telatin A."/>
            <person name="Vitulo N."/>
            <person name="Forcato C."/>
            <person name="D'Angelo M."/>
            <person name="Schiavon R."/>
            <person name="Vezzi A."/>
            <person name="Giacometti G.M."/>
            <person name="Morosinotto T."/>
            <person name="Valle G."/>
        </authorList>
    </citation>
    <scope>NUCLEOTIDE SEQUENCE [LARGE SCALE GENOMIC DNA]</scope>
    <source>
        <strain evidence="10 11">B-31</strain>
    </source>
</reference>
<keyword evidence="5 8" id="KW-0067">ATP-binding</keyword>
<evidence type="ECO:0000256" key="6">
    <source>
        <dbReference type="ARBA" id="ARBA00023128"/>
    </source>
</evidence>
<dbReference type="SUPFAM" id="SSF55874">
    <property type="entry name" value="ATPase domain of HSP90 chaperone/DNA topoisomerase II/histidine kinase"/>
    <property type="match status" value="2"/>
</dbReference>
<evidence type="ECO:0000256" key="5">
    <source>
        <dbReference type="ARBA" id="ARBA00022840"/>
    </source>
</evidence>
<evidence type="ECO:0000256" key="8">
    <source>
        <dbReference type="RuleBase" id="RU366032"/>
    </source>
</evidence>
<dbReference type="PANTHER" id="PTHR11947">
    <property type="entry name" value="PYRUVATE DEHYDROGENASE KINASE"/>
    <property type="match status" value="1"/>
</dbReference>
<dbReference type="Gene3D" id="1.20.140.20">
    <property type="entry name" value="Alpha-ketoacid/pyruvate dehydrogenase kinase, N-terminal domain"/>
    <property type="match status" value="1"/>
</dbReference>
<evidence type="ECO:0000256" key="7">
    <source>
        <dbReference type="ARBA" id="ARBA00048201"/>
    </source>
</evidence>
<evidence type="ECO:0000313" key="10">
    <source>
        <dbReference type="EMBL" id="EWM23051.1"/>
    </source>
</evidence>
<comment type="catalytic activity">
    <reaction evidence="7">
        <text>L-seryl-[pyruvate dehydrogenase E1 alpha subunit] + ATP = O-phospho-L-seryl-[pyruvate dehydrogenase E1 alpha subunit] + ADP + H(+)</text>
        <dbReference type="Rhea" id="RHEA:23052"/>
        <dbReference type="Rhea" id="RHEA-COMP:13689"/>
        <dbReference type="Rhea" id="RHEA-COMP:13690"/>
        <dbReference type="ChEBI" id="CHEBI:15378"/>
        <dbReference type="ChEBI" id="CHEBI:29999"/>
        <dbReference type="ChEBI" id="CHEBI:30616"/>
        <dbReference type="ChEBI" id="CHEBI:83421"/>
        <dbReference type="ChEBI" id="CHEBI:456216"/>
        <dbReference type="EC" id="2.7.11.2"/>
    </reaction>
</comment>
<keyword evidence="10" id="KW-0670">Pyruvate</keyword>
<comment type="caution">
    <text evidence="10">The sequence shown here is derived from an EMBL/GenBank/DDBJ whole genome shotgun (WGS) entry which is preliminary data.</text>
</comment>
<evidence type="ECO:0000256" key="2">
    <source>
        <dbReference type="ARBA" id="ARBA00022679"/>
    </source>
</evidence>
<evidence type="ECO:0000256" key="4">
    <source>
        <dbReference type="ARBA" id="ARBA00022777"/>
    </source>
</evidence>
<evidence type="ECO:0000256" key="3">
    <source>
        <dbReference type="ARBA" id="ARBA00022741"/>
    </source>
</evidence>
<proteinExistence type="inferred from homology"/>
<dbReference type="AlphaFoldDB" id="W7TRD2"/>
<sequence length="478" mass="52934">MAARATNTSFLQRLAQQLRSKMPRAKRLLAFPTRPAINEELMLRVEELARQRTTPLSLLDLYRFGNHPSPAQRLRNAQFLHFELPRRIAQRVIELRDRLPPGLAEKRGIQNVMGWYAGYVEELQAFPKPMDSEQEYDFTCLLASILCDHTSIPRALAHGIQEYRADMSYEDLLLDPDRESIEQTLTGFYTARIGLRFLVEHHIVSNDAREGYSGIIASHCSPRQVATAAAADAERLCRAALGNAPTVRTIGTDKDDFCYVPSHLYYMIVETLKNSCRAVVEKHDPIYRAAALEVSPSTLLDQRIRLEARQKAFARATPTELPPVKVIVAMGEEDVTIKVADEGGGVPRSDLRLLWTFFYTTFPPSFPSSPAPLPGGRAGGGSLDENVTVTNPAGNVSAGPFTFPNVGTEPVLAGHGMGLPLSRIYARYFGGDLEVKSLEGFGMDSYLHLCKLGDKCEDIGLQVMRSPAGRDSTPTETS</sequence>
<dbReference type="Gene3D" id="3.30.565.10">
    <property type="entry name" value="Histidine kinase-like ATPase, C-terminal domain"/>
    <property type="match status" value="1"/>
</dbReference>
<comment type="subcellular location">
    <subcellularLocation>
        <location evidence="8">Mitochondrion matrix</location>
    </subcellularLocation>
</comment>
<protein>
    <recommendedName>
        <fullName evidence="8">Protein-serine/threonine kinase</fullName>
        <ecNumber evidence="8">2.7.11.-</ecNumber>
    </recommendedName>
</protein>
<evidence type="ECO:0000256" key="1">
    <source>
        <dbReference type="ARBA" id="ARBA00006155"/>
    </source>
</evidence>
<dbReference type="PANTHER" id="PTHR11947:SF3">
    <property type="entry name" value="[PYRUVATE DEHYDROGENASE (ACETYL-TRANSFERRING)] KINASE, MITOCHONDRIAL"/>
    <property type="match status" value="1"/>
</dbReference>
<organism evidence="10 11">
    <name type="scientific">Nannochloropsis gaditana</name>
    <dbReference type="NCBI Taxonomy" id="72520"/>
    <lineage>
        <taxon>Eukaryota</taxon>
        <taxon>Sar</taxon>
        <taxon>Stramenopiles</taxon>
        <taxon>Ochrophyta</taxon>
        <taxon>Eustigmatophyceae</taxon>
        <taxon>Eustigmatales</taxon>
        <taxon>Monodopsidaceae</taxon>
        <taxon>Nannochloropsis</taxon>
    </lineage>
</organism>
<name>W7TRD2_9STRA</name>
<dbReference type="Pfam" id="PF10436">
    <property type="entry name" value="BCDHK_Adom3"/>
    <property type="match status" value="1"/>
</dbReference>
<dbReference type="GO" id="GO:0005524">
    <property type="term" value="F:ATP binding"/>
    <property type="evidence" value="ECO:0007669"/>
    <property type="project" value="UniProtKB-UniRule"/>
</dbReference>
<dbReference type="InterPro" id="IPR039028">
    <property type="entry name" value="BCKD/PDK"/>
</dbReference>
<keyword evidence="6 8" id="KW-0496">Mitochondrion</keyword>
<accession>W7TRD2</accession>